<dbReference type="GeneID" id="24794317"/>
<evidence type="ECO:0000313" key="2">
    <source>
        <dbReference type="EMBL" id="AIG97594.1"/>
    </source>
</evidence>
<dbReference type="HOGENOM" id="CLU_036012_0_0_2"/>
<dbReference type="InterPro" id="IPR041712">
    <property type="entry name" value="DHPS-like_MBL-fold"/>
</dbReference>
<feature type="domain" description="Metallo-beta-lactamase" evidence="1">
    <location>
        <begin position="32"/>
        <end position="81"/>
    </location>
</feature>
<evidence type="ECO:0000313" key="3">
    <source>
        <dbReference type="Proteomes" id="UP000028501"/>
    </source>
</evidence>
<dbReference type="InterPro" id="IPR036866">
    <property type="entry name" value="RibonucZ/Hydroxyglut_hydro"/>
</dbReference>
<reference evidence="2 3" key="1">
    <citation type="submission" date="2013-07" db="EMBL/GenBank/DDBJ databases">
        <title>Genome of Archaeoglobus fulgidus.</title>
        <authorList>
            <person name="Fiebig A."/>
            <person name="Birkeland N.-K."/>
        </authorList>
    </citation>
    <scope>NUCLEOTIDE SEQUENCE [LARGE SCALE GENOMIC DNA]</scope>
    <source>
        <strain evidence="2 3">DSM 8774</strain>
    </source>
</reference>
<accession>A0A075WES9</accession>
<dbReference type="CDD" id="cd07713">
    <property type="entry name" value="DHPS-like_MBL-fold"/>
    <property type="match status" value="1"/>
</dbReference>
<dbReference type="Gene3D" id="3.60.15.10">
    <property type="entry name" value="Ribonuclease Z/Hydroxyacylglutathione hydrolase-like"/>
    <property type="match status" value="1"/>
</dbReference>
<protein>
    <submittedName>
        <fullName evidence="2">Metal-dependent hydrolase of the beta-lactamase superfamily II</fullName>
    </submittedName>
</protein>
<dbReference type="PANTHER" id="PTHR13754:SF13">
    <property type="entry name" value="METALLO-BETA-LACTAMASE SUPERFAMILY PROTEIN (AFU_ORTHOLOGUE AFUA_3G07630)"/>
    <property type="match status" value="1"/>
</dbReference>
<name>A0A075WES9_ARCFL</name>
<dbReference type="GO" id="GO:0016740">
    <property type="term" value="F:transferase activity"/>
    <property type="evidence" value="ECO:0007669"/>
    <property type="project" value="TreeGrafter"/>
</dbReference>
<evidence type="ECO:0000259" key="1">
    <source>
        <dbReference type="Pfam" id="PF00753"/>
    </source>
</evidence>
<dbReference type="InterPro" id="IPR052926">
    <property type="entry name" value="Metallo-beta-lactamase_dom"/>
</dbReference>
<organism evidence="2 3">
    <name type="scientific">Archaeoglobus fulgidus DSM 8774</name>
    <dbReference type="NCBI Taxonomy" id="1344584"/>
    <lineage>
        <taxon>Archaea</taxon>
        <taxon>Methanobacteriati</taxon>
        <taxon>Methanobacteriota</taxon>
        <taxon>Archaeoglobi</taxon>
        <taxon>Archaeoglobales</taxon>
        <taxon>Archaeoglobaceae</taxon>
        <taxon>Archaeoglobus</taxon>
    </lineage>
</organism>
<dbReference type="KEGG" id="afg:AFULGI_00007990"/>
<dbReference type="AlphaFoldDB" id="A0A075WES9"/>
<keyword evidence="2" id="KW-0378">Hydrolase</keyword>
<sequence length="264" mass="29565">MVKVYVLVDNKVVDLRPPGMKAEWGFSAYIDAKEPVLMDSGQSDIAFRNMLVRGLELPQKMVLSHGHYDHTGGLMSVLRPKMKLYTHPHAFLPRFYKGMHVGIPFVRERIEAMAEVVEVTEPQEVAKDVWMLGEVPRKHEQALLEDSYIVVDGEKQFDGLLDDTSVAVKTDKGLLLVLGCCHAGLRNTVEWAEEVVGDEVKYIVGGTHLIAFKPSELPEIIKWLDAIIEKIAPCHCTGLGYEFVLKEKLGEKYVMVGSGSVFEV</sequence>
<dbReference type="Proteomes" id="UP000028501">
    <property type="component" value="Chromosome"/>
</dbReference>
<dbReference type="GO" id="GO:0016787">
    <property type="term" value="F:hydrolase activity"/>
    <property type="evidence" value="ECO:0007669"/>
    <property type="project" value="UniProtKB-KW"/>
</dbReference>
<proteinExistence type="predicted"/>
<dbReference type="PANTHER" id="PTHR13754">
    <property type="entry name" value="METALLO-BETA-LACTAMASE SUPERFAMILY PROTEIN"/>
    <property type="match status" value="1"/>
</dbReference>
<dbReference type="Pfam" id="PF00753">
    <property type="entry name" value="Lactamase_B"/>
    <property type="match status" value="1"/>
</dbReference>
<dbReference type="RefSeq" id="WP_048095267.1">
    <property type="nucleotide sequence ID" value="NZ_CP006577.1"/>
</dbReference>
<dbReference type="EMBL" id="CP006577">
    <property type="protein sequence ID" value="AIG97594.1"/>
    <property type="molecule type" value="Genomic_DNA"/>
</dbReference>
<gene>
    <name evidence="2" type="ORF">AFULGI_00007990</name>
</gene>
<dbReference type="SUPFAM" id="SSF56281">
    <property type="entry name" value="Metallo-hydrolase/oxidoreductase"/>
    <property type="match status" value="1"/>
</dbReference>
<dbReference type="InterPro" id="IPR001279">
    <property type="entry name" value="Metallo-B-lactamas"/>
</dbReference>